<dbReference type="InParanoid" id="A0A316V546"/>
<dbReference type="GO" id="GO:0003779">
    <property type="term" value="F:actin binding"/>
    <property type="evidence" value="ECO:0007669"/>
    <property type="project" value="InterPro"/>
</dbReference>
<sequence length="485" mass="54132">MSEWQVINDNTLQRDLKGAEFLINATEQHQGGNYQLIFTVTLDTNIPHDRLRTRFGPAYLALRRQYPLLGIEYAAEQLEKASCKALQNSKEAKEWLKLSTQTVHISTSDSVNNFGRRVAQEPLKTPNRVCKTYLVLGPKQGQAGLVLHTSHALTGHYSVRVMDTFAKLLAEEEFEKGIDATFEPEDLKLLASRLPGSLEDAYKKKYKPSPDDISEELRKRQTIANSEQTPKLGIPVHRSFANRRSLMQNLLVQFDKYESKRILSGIKRMGISPTTAVFASILCATHKLFPGQNRGFKGCTLNFSTHASRYLPCEGQTGEPVVSMAIVPSAIWIPTKAQDFEKADSTVILKFAKIIAKEQDEFLKSPHSMAYASEIAQMLKSSPSAGTQETQIEKSNAVLTSQGPMPISYGHQNGANQIKIVDYNHFGRNTDPTVCFALYSVHASLRIATISDEKFFEVALVDKVLRTVGDIIRGLQVEVQDSARL</sequence>
<evidence type="ECO:0008006" key="3">
    <source>
        <dbReference type="Google" id="ProtNLM"/>
    </source>
</evidence>
<reference evidence="1 2" key="1">
    <citation type="journal article" date="2018" name="Mol. Biol. Evol.">
        <title>Broad Genomic Sampling Reveals a Smut Pathogenic Ancestry of the Fungal Clade Ustilaginomycotina.</title>
        <authorList>
            <person name="Kijpornyongpan T."/>
            <person name="Mondo S.J."/>
            <person name="Barry K."/>
            <person name="Sandor L."/>
            <person name="Lee J."/>
            <person name="Lipzen A."/>
            <person name="Pangilinan J."/>
            <person name="LaButti K."/>
            <person name="Hainaut M."/>
            <person name="Henrissat B."/>
            <person name="Grigoriev I.V."/>
            <person name="Spatafora J.W."/>
            <person name="Aime M.C."/>
        </authorList>
    </citation>
    <scope>NUCLEOTIDE SEQUENCE [LARGE SCALE GENOMIC DNA]</scope>
    <source>
        <strain evidence="1 2">MCA 3882</strain>
    </source>
</reference>
<evidence type="ECO:0000313" key="1">
    <source>
        <dbReference type="EMBL" id="PWN32660.1"/>
    </source>
</evidence>
<dbReference type="Gene3D" id="3.30.559.10">
    <property type="entry name" value="Chloramphenicol acetyltransferase-like domain"/>
    <property type="match status" value="1"/>
</dbReference>
<dbReference type="PANTHER" id="PTHR42034">
    <property type="entry name" value="CHROMOSOME 7, WHOLE GENOME SHOTGUN SEQUENCE-RELATED"/>
    <property type="match status" value="1"/>
</dbReference>
<dbReference type="RefSeq" id="XP_025352962.1">
    <property type="nucleotide sequence ID" value="XM_025500534.1"/>
</dbReference>
<accession>A0A316V546</accession>
<dbReference type="GeneID" id="37022315"/>
<evidence type="ECO:0000313" key="2">
    <source>
        <dbReference type="Proteomes" id="UP000245771"/>
    </source>
</evidence>
<protein>
    <recommendedName>
        <fullName evidence="3">CoA-dependent acyltransferase</fullName>
    </recommendedName>
</protein>
<dbReference type="PROSITE" id="PS00414">
    <property type="entry name" value="PROFILIN"/>
    <property type="match status" value="1"/>
</dbReference>
<gene>
    <name evidence="1" type="ORF">FA14DRAFT_174357</name>
</gene>
<dbReference type="InterPro" id="IPR027310">
    <property type="entry name" value="Profilin_CS"/>
</dbReference>
<dbReference type="Gene3D" id="3.30.559.30">
    <property type="entry name" value="Nonribosomal peptide synthetase, condensation domain"/>
    <property type="match status" value="1"/>
</dbReference>
<proteinExistence type="predicted"/>
<name>A0A316V546_9BASI</name>
<organism evidence="1 2">
    <name type="scientific">Meira miltonrushii</name>
    <dbReference type="NCBI Taxonomy" id="1280837"/>
    <lineage>
        <taxon>Eukaryota</taxon>
        <taxon>Fungi</taxon>
        <taxon>Dikarya</taxon>
        <taxon>Basidiomycota</taxon>
        <taxon>Ustilaginomycotina</taxon>
        <taxon>Exobasidiomycetes</taxon>
        <taxon>Exobasidiales</taxon>
        <taxon>Brachybasidiaceae</taxon>
        <taxon>Meira</taxon>
    </lineage>
</organism>
<dbReference type="AlphaFoldDB" id="A0A316V546"/>
<dbReference type="Proteomes" id="UP000245771">
    <property type="component" value="Unassembled WGS sequence"/>
</dbReference>
<dbReference type="InterPro" id="IPR023213">
    <property type="entry name" value="CAT-like_dom_sf"/>
</dbReference>
<dbReference type="PANTHER" id="PTHR42034:SF2">
    <property type="entry name" value="ACYL-COA-DEPENDENT ACYLTRANSFERASE MAC1"/>
    <property type="match status" value="1"/>
</dbReference>
<keyword evidence="2" id="KW-1185">Reference proteome</keyword>
<dbReference type="EMBL" id="KZ819605">
    <property type="protein sequence ID" value="PWN32660.1"/>
    <property type="molecule type" value="Genomic_DNA"/>
</dbReference>
<dbReference type="OrthoDB" id="3365682at2759"/>